<dbReference type="Pfam" id="PF13976">
    <property type="entry name" value="gag_pre-integrs"/>
    <property type="match status" value="1"/>
</dbReference>
<dbReference type="InterPro" id="IPR025724">
    <property type="entry name" value="GAG-pre-integrase_dom"/>
</dbReference>
<comment type="caution">
    <text evidence="2">The sequence shown here is derived from an EMBL/GenBank/DDBJ whole genome shotgun (WGS) entry which is preliminary data.</text>
</comment>
<accession>A0A9R1V3A8</accession>
<name>A0A9R1V3A8_LACSA</name>
<keyword evidence="3" id="KW-1185">Reference proteome</keyword>
<dbReference type="PANTHER" id="PTHR34222:SF94">
    <property type="entry name" value="CCHC-TYPE DOMAIN-CONTAINING PROTEIN"/>
    <property type="match status" value="1"/>
</dbReference>
<proteinExistence type="predicted"/>
<evidence type="ECO:0000259" key="1">
    <source>
        <dbReference type="Pfam" id="PF13976"/>
    </source>
</evidence>
<feature type="domain" description="GAG-pre-integrase" evidence="1">
    <location>
        <begin position="268"/>
        <end position="329"/>
    </location>
</feature>
<reference evidence="2 3" key="1">
    <citation type="journal article" date="2017" name="Nat. Commun.">
        <title>Genome assembly with in vitro proximity ligation data and whole-genome triplication in lettuce.</title>
        <authorList>
            <person name="Reyes-Chin-Wo S."/>
            <person name="Wang Z."/>
            <person name="Yang X."/>
            <person name="Kozik A."/>
            <person name="Arikit S."/>
            <person name="Song C."/>
            <person name="Xia L."/>
            <person name="Froenicke L."/>
            <person name="Lavelle D.O."/>
            <person name="Truco M.J."/>
            <person name="Xia R."/>
            <person name="Zhu S."/>
            <person name="Xu C."/>
            <person name="Xu H."/>
            <person name="Xu X."/>
            <person name="Cox K."/>
            <person name="Korf I."/>
            <person name="Meyers B.C."/>
            <person name="Michelmore R.W."/>
        </authorList>
    </citation>
    <scope>NUCLEOTIDE SEQUENCE [LARGE SCALE GENOMIC DNA]</scope>
    <source>
        <strain evidence="3">cv. Salinas</strain>
        <tissue evidence="2">Seedlings</tissue>
    </source>
</reference>
<sequence>MNIITPEVKSSLSKYKDAKRLWDTLKERFALVSGPRIQQLKVSIARCEQTKGMIVAAYYGKLKTLWEELHSHEPLITYTCYTRCTVGRKHETRREKDKLHEFLMGLNGECFVQIRSNILSQDLLPSLNRAYQMVIQDERVRTISNVTKEKPEVMSFAIRTSKKGRDRNDQVDKNKCYCTHCKKNSLEIHQCFEKLGYPYWWGDHPKPDKTFLAAQAFTAEQLKALASVFGNMSFSNDHLSGSSMDNYGSLIQDQMRALHGMGSKQDELYYFEEPSLVKAIKVNKDDSSFSLWHSRTGHPYEKVLKYLPMTSSSKDYLNKACEVCFKAKHPRDLLPLSEHNSNQNFEIIHMDLWGAYKHMSSCGAK</sequence>
<organism evidence="2 3">
    <name type="scientific">Lactuca sativa</name>
    <name type="common">Garden lettuce</name>
    <dbReference type="NCBI Taxonomy" id="4236"/>
    <lineage>
        <taxon>Eukaryota</taxon>
        <taxon>Viridiplantae</taxon>
        <taxon>Streptophyta</taxon>
        <taxon>Embryophyta</taxon>
        <taxon>Tracheophyta</taxon>
        <taxon>Spermatophyta</taxon>
        <taxon>Magnoliopsida</taxon>
        <taxon>eudicotyledons</taxon>
        <taxon>Gunneridae</taxon>
        <taxon>Pentapetalae</taxon>
        <taxon>asterids</taxon>
        <taxon>campanulids</taxon>
        <taxon>Asterales</taxon>
        <taxon>Asteraceae</taxon>
        <taxon>Cichorioideae</taxon>
        <taxon>Cichorieae</taxon>
        <taxon>Lactucinae</taxon>
        <taxon>Lactuca</taxon>
    </lineage>
</organism>
<dbReference type="PANTHER" id="PTHR34222">
    <property type="entry name" value="GAG_PRE-INTEGRS DOMAIN-CONTAINING PROTEIN"/>
    <property type="match status" value="1"/>
</dbReference>
<dbReference type="Proteomes" id="UP000235145">
    <property type="component" value="Unassembled WGS sequence"/>
</dbReference>
<protein>
    <recommendedName>
        <fullName evidence="1">GAG-pre-integrase domain-containing protein</fullName>
    </recommendedName>
</protein>
<dbReference type="AlphaFoldDB" id="A0A9R1V3A8"/>
<dbReference type="EMBL" id="NBSK02000007">
    <property type="protein sequence ID" value="KAJ0197486.1"/>
    <property type="molecule type" value="Genomic_DNA"/>
</dbReference>
<evidence type="ECO:0000313" key="2">
    <source>
        <dbReference type="EMBL" id="KAJ0197486.1"/>
    </source>
</evidence>
<evidence type="ECO:0000313" key="3">
    <source>
        <dbReference type="Proteomes" id="UP000235145"/>
    </source>
</evidence>
<gene>
    <name evidence="2" type="ORF">LSAT_V11C700358410</name>
</gene>